<dbReference type="Gene3D" id="1.10.443.10">
    <property type="entry name" value="Intergrase catalytic core"/>
    <property type="match status" value="1"/>
</dbReference>
<comment type="caution">
    <text evidence="3">The sequence shown here is derived from an EMBL/GenBank/DDBJ whole genome shotgun (WGS) entry which is preliminary data.</text>
</comment>
<dbReference type="Proteomes" id="UP000436006">
    <property type="component" value="Unassembled WGS sequence"/>
</dbReference>
<dbReference type="PROSITE" id="PS51898">
    <property type="entry name" value="TYR_RECOMBINASE"/>
    <property type="match status" value="1"/>
</dbReference>
<proteinExistence type="predicted"/>
<dbReference type="InterPro" id="IPR013762">
    <property type="entry name" value="Integrase-like_cat_sf"/>
</dbReference>
<dbReference type="PANTHER" id="PTHR30349:SF64">
    <property type="entry name" value="PROPHAGE INTEGRASE INTD-RELATED"/>
    <property type="match status" value="1"/>
</dbReference>
<evidence type="ECO:0000256" key="1">
    <source>
        <dbReference type="ARBA" id="ARBA00023172"/>
    </source>
</evidence>
<dbReference type="InterPro" id="IPR002104">
    <property type="entry name" value="Integrase_catalytic"/>
</dbReference>
<accession>A0A7K1S6Q2</accession>
<dbReference type="InterPro" id="IPR025269">
    <property type="entry name" value="SAM-like_dom"/>
</dbReference>
<evidence type="ECO:0000259" key="2">
    <source>
        <dbReference type="PROSITE" id="PS51898"/>
    </source>
</evidence>
<gene>
    <name evidence="3" type="ORF">GO755_04620</name>
</gene>
<protein>
    <submittedName>
        <fullName evidence="3">Tyrosine-type recombinase/integrase</fullName>
    </submittedName>
</protein>
<keyword evidence="4" id="KW-1185">Reference proteome</keyword>
<name>A0A7K1S6Q2_9BACT</name>
<dbReference type="CDD" id="cd01185">
    <property type="entry name" value="INTN1_C_like"/>
    <property type="match status" value="1"/>
</dbReference>
<dbReference type="GO" id="GO:0015074">
    <property type="term" value="P:DNA integration"/>
    <property type="evidence" value="ECO:0007669"/>
    <property type="project" value="InterPro"/>
</dbReference>
<dbReference type="AlphaFoldDB" id="A0A7K1S6Q2"/>
<dbReference type="GO" id="GO:0006310">
    <property type="term" value="P:DNA recombination"/>
    <property type="evidence" value="ECO:0007669"/>
    <property type="project" value="UniProtKB-KW"/>
</dbReference>
<sequence>MTKLKQIDPATKGKRLKRLTVQPYLRGTNVYLKLFSNGKSIAFSTGLTCRHKQLDKKTLTIEGNESATNLLQALRADFQRTYTDFLLTKRTPDLREIRDVVLQKASADPSIPTLIECLETFFKNEFKALEGIDFERKTVEKKQFIVQRIKQYVITYHNNPHFKLSDLKLVDAQNLVNFCKRTFGHGHNHAVLHAEFLKRTCNYAIANEWLDKNPFAFFRPKRDRKDVVALREADIRALENMVFVGREYNYVKDVFLFCCATGLAYVDVSQLNASHIVALENESQLIKIRRGKNGNMCVIPLVPKALQILHKYSNNPDCLVNNRLLPVYANQVMNRILKEIQAICKIQVRLTTHVARKTCASFYIANGVPLTSVATMLGHKKTSTTELYYTERTEEAVIRHINEFQARRNDEQPLSEAV</sequence>
<evidence type="ECO:0000313" key="4">
    <source>
        <dbReference type="Proteomes" id="UP000436006"/>
    </source>
</evidence>
<dbReference type="GO" id="GO:0003677">
    <property type="term" value="F:DNA binding"/>
    <property type="evidence" value="ECO:0007669"/>
    <property type="project" value="InterPro"/>
</dbReference>
<dbReference type="EMBL" id="WPIN01000002">
    <property type="protein sequence ID" value="MVM29306.1"/>
    <property type="molecule type" value="Genomic_DNA"/>
</dbReference>
<dbReference type="InterPro" id="IPR050090">
    <property type="entry name" value="Tyrosine_recombinase_XerCD"/>
</dbReference>
<reference evidence="3 4" key="1">
    <citation type="submission" date="2019-12" db="EMBL/GenBank/DDBJ databases">
        <title>Spirosoma sp. HMF4905 genome sequencing and assembly.</title>
        <authorList>
            <person name="Kang H."/>
            <person name="Cha I."/>
            <person name="Kim H."/>
            <person name="Joh K."/>
        </authorList>
    </citation>
    <scope>NUCLEOTIDE SEQUENCE [LARGE SCALE GENOMIC DNA]</scope>
    <source>
        <strain evidence="3 4">HMF4905</strain>
    </source>
</reference>
<dbReference type="Pfam" id="PF13102">
    <property type="entry name" value="Phage_int_SAM_5"/>
    <property type="match status" value="1"/>
</dbReference>
<dbReference type="PANTHER" id="PTHR30349">
    <property type="entry name" value="PHAGE INTEGRASE-RELATED"/>
    <property type="match status" value="1"/>
</dbReference>
<feature type="domain" description="Tyr recombinase" evidence="2">
    <location>
        <begin position="225"/>
        <end position="402"/>
    </location>
</feature>
<dbReference type="SUPFAM" id="SSF56349">
    <property type="entry name" value="DNA breaking-rejoining enzymes"/>
    <property type="match status" value="1"/>
</dbReference>
<dbReference type="InterPro" id="IPR011010">
    <property type="entry name" value="DNA_brk_join_enz"/>
</dbReference>
<keyword evidence="1" id="KW-0233">DNA recombination</keyword>
<dbReference type="Pfam" id="PF00589">
    <property type="entry name" value="Phage_integrase"/>
    <property type="match status" value="1"/>
</dbReference>
<dbReference type="RefSeq" id="WP_157583555.1">
    <property type="nucleotide sequence ID" value="NZ_WPIN01000002.1"/>
</dbReference>
<evidence type="ECO:0000313" key="3">
    <source>
        <dbReference type="EMBL" id="MVM29306.1"/>
    </source>
</evidence>
<organism evidence="3 4">
    <name type="scientific">Spirosoma arboris</name>
    <dbReference type="NCBI Taxonomy" id="2682092"/>
    <lineage>
        <taxon>Bacteria</taxon>
        <taxon>Pseudomonadati</taxon>
        <taxon>Bacteroidota</taxon>
        <taxon>Cytophagia</taxon>
        <taxon>Cytophagales</taxon>
        <taxon>Cytophagaceae</taxon>
        <taxon>Spirosoma</taxon>
    </lineage>
</organism>